<dbReference type="InterPro" id="IPR050445">
    <property type="entry name" value="Bact_polysacc_biosynth/exp"/>
</dbReference>
<name>U7D8T0_9BACT</name>
<feature type="transmembrane region" description="Helical" evidence="7">
    <location>
        <begin position="347"/>
        <end position="367"/>
    </location>
</feature>
<dbReference type="OrthoDB" id="8884120at2"/>
<proteinExistence type="predicted"/>
<evidence type="ECO:0000256" key="4">
    <source>
        <dbReference type="ARBA" id="ARBA00022989"/>
    </source>
</evidence>
<keyword evidence="5 7" id="KW-0472">Membrane</keyword>
<accession>U7D8T0</accession>
<evidence type="ECO:0000256" key="6">
    <source>
        <dbReference type="SAM" id="Coils"/>
    </source>
</evidence>
<dbReference type="GO" id="GO:0005886">
    <property type="term" value="C:plasma membrane"/>
    <property type="evidence" value="ECO:0007669"/>
    <property type="project" value="UniProtKB-SubCell"/>
</dbReference>
<organism evidence="9 10">
    <name type="scientific">Chitinivibrio alkaliphilus ACht1</name>
    <dbReference type="NCBI Taxonomy" id="1313304"/>
    <lineage>
        <taxon>Bacteria</taxon>
        <taxon>Pseudomonadati</taxon>
        <taxon>Fibrobacterota</taxon>
        <taxon>Chitinivibrionia</taxon>
        <taxon>Chitinivibrionales</taxon>
        <taxon>Chitinivibrionaceae</taxon>
        <taxon>Chitinivibrio</taxon>
    </lineage>
</organism>
<evidence type="ECO:0000256" key="3">
    <source>
        <dbReference type="ARBA" id="ARBA00022692"/>
    </source>
</evidence>
<dbReference type="eggNOG" id="COG3206">
    <property type="taxonomic scope" value="Bacteria"/>
</dbReference>
<reference evidence="9 10" key="1">
    <citation type="journal article" date="2013" name="Environ. Microbiol.">
        <title>Genome analysis of Chitinivibrio alkaliphilus gen. nov., sp. nov., a novel extremely haloalkaliphilic anaerobic chitinolytic bacterium from the candidate phylum Termite Group 3.</title>
        <authorList>
            <person name="Sorokin D.Y."/>
            <person name="Gumerov V.M."/>
            <person name="Rakitin A.L."/>
            <person name="Beletsky A.V."/>
            <person name="Damste J.S."/>
            <person name="Muyzer G."/>
            <person name="Mardanov A.V."/>
            <person name="Ravin N.V."/>
        </authorList>
    </citation>
    <scope>NUCLEOTIDE SEQUENCE [LARGE SCALE GENOMIC DNA]</scope>
    <source>
        <strain evidence="9 10">ACht1</strain>
    </source>
</reference>
<dbReference type="EMBL" id="ASJR01000012">
    <property type="protein sequence ID" value="ERP31507.1"/>
    <property type="molecule type" value="Genomic_DNA"/>
</dbReference>
<evidence type="ECO:0000256" key="5">
    <source>
        <dbReference type="ARBA" id="ARBA00023136"/>
    </source>
</evidence>
<evidence type="ECO:0000313" key="10">
    <source>
        <dbReference type="Proteomes" id="UP000017148"/>
    </source>
</evidence>
<gene>
    <name evidence="9" type="ORF">CALK_1551</name>
</gene>
<dbReference type="PANTHER" id="PTHR32309">
    <property type="entry name" value="TYROSINE-PROTEIN KINASE"/>
    <property type="match status" value="1"/>
</dbReference>
<dbReference type="RefSeq" id="WP_022637005.1">
    <property type="nucleotide sequence ID" value="NZ_ASJR01000012.1"/>
</dbReference>
<evidence type="ECO:0000313" key="9">
    <source>
        <dbReference type="EMBL" id="ERP31507.1"/>
    </source>
</evidence>
<keyword evidence="6" id="KW-0175">Coiled coil</keyword>
<dbReference type="GO" id="GO:0004713">
    <property type="term" value="F:protein tyrosine kinase activity"/>
    <property type="evidence" value="ECO:0007669"/>
    <property type="project" value="TreeGrafter"/>
</dbReference>
<feature type="coiled-coil region" evidence="6">
    <location>
        <begin position="183"/>
        <end position="210"/>
    </location>
</feature>
<comment type="subcellular location">
    <subcellularLocation>
        <location evidence="1">Cell membrane</location>
        <topology evidence="1">Multi-pass membrane protein</topology>
    </subcellularLocation>
</comment>
<feature type="domain" description="Polysaccharide chain length determinant N-terminal" evidence="8">
    <location>
        <begin position="4"/>
        <end position="99"/>
    </location>
</feature>
<dbReference type="Proteomes" id="UP000017148">
    <property type="component" value="Unassembled WGS sequence"/>
</dbReference>
<dbReference type="InterPro" id="IPR003856">
    <property type="entry name" value="LPS_length_determ_N"/>
</dbReference>
<evidence type="ECO:0000259" key="8">
    <source>
        <dbReference type="Pfam" id="PF02706"/>
    </source>
</evidence>
<evidence type="ECO:0000256" key="7">
    <source>
        <dbReference type="SAM" id="Phobius"/>
    </source>
</evidence>
<dbReference type="PANTHER" id="PTHR32309:SF13">
    <property type="entry name" value="FERRIC ENTEROBACTIN TRANSPORT PROTEIN FEPE"/>
    <property type="match status" value="1"/>
</dbReference>
<dbReference type="Pfam" id="PF02706">
    <property type="entry name" value="Wzz"/>
    <property type="match status" value="1"/>
</dbReference>
<protein>
    <submittedName>
        <fullName evidence="9">Lipopolysaccharide biosynthesis protein</fullName>
    </submittedName>
</protein>
<dbReference type="AlphaFoldDB" id="U7D8T0"/>
<comment type="caution">
    <text evidence="9">The sequence shown here is derived from an EMBL/GenBank/DDBJ whole genome shotgun (WGS) entry which is preliminary data.</text>
</comment>
<sequence length="396" mass="45668">MKTELSLLDILIILGRKKVSLLLHFLCISLIAIGISFLFTEWYKSEVTFVPRSRRSGNNLMMGLAGNVGGEILGDIPLRPRHYSEILRSRELRETVIQEFNLIEVYEISERPNSLDLALERLASHVEIHEIEEGGLGVTDVLAVKIVVEDQDPHRAADMANFMYQQLQKRVVSFIGEDHEAVLSYLRRELARKESDLTAYRQKLKEFQQEHKVYQISSQIEALISEISAYQAKAGGLEVEIRARSRNQNPSHPSIQQLRHKRTEYLRRIERIQDEKADGFGWPLQESIQLTHTLIDLSREVETTEKIIGLIKEQILQAELRKSRDFADFFTVDRARPAQWKHRPSKALIVIVLTFVYMSVTVLLTVGRAVTREQMSKDAVFQQKVRDCKKAFFGKE</sequence>
<keyword evidence="2" id="KW-1003">Cell membrane</keyword>
<dbReference type="STRING" id="1313304.CALK_1551"/>
<evidence type="ECO:0000256" key="2">
    <source>
        <dbReference type="ARBA" id="ARBA00022475"/>
    </source>
</evidence>
<keyword evidence="3 7" id="KW-0812">Transmembrane</keyword>
<keyword evidence="4 7" id="KW-1133">Transmembrane helix</keyword>
<evidence type="ECO:0000256" key="1">
    <source>
        <dbReference type="ARBA" id="ARBA00004651"/>
    </source>
</evidence>
<feature type="transmembrane region" description="Helical" evidence="7">
    <location>
        <begin position="21"/>
        <end position="43"/>
    </location>
</feature>
<keyword evidence="10" id="KW-1185">Reference proteome</keyword>